<feature type="coiled-coil region" evidence="1">
    <location>
        <begin position="117"/>
        <end position="144"/>
    </location>
</feature>
<evidence type="ECO:0000313" key="3">
    <source>
        <dbReference type="Proteomes" id="UP000030185"/>
    </source>
</evidence>
<evidence type="ECO:0000256" key="1">
    <source>
        <dbReference type="SAM" id="Coils"/>
    </source>
</evidence>
<dbReference type="AlphaFoldDB" id="A0A098LMK0"/>
<evidence type="ECO:0000313" key="2">
    <source>
        <dbReference type="EMBL" id="GAL87652.1"/>
    </source>
</evidence>
<gene>
    <name evidence="2" type="ORF">MYP_4882</name>
</gene>
<proteinExistence type="predicted"/>
<protein>
    <submittedName>
        <fullName evidence="2">Uncharacterized protein</fullName>
    </submittedName>
</protein>
<dbReference type="OrthoDB" id="9816265at2"/>
<name>A0A098LMK0_9BACT</name>
<reference evidence="2 3" key="1">
    <citation type="submission" date="2014-09" db="EMBL/GenBank/DDBJ databases">
        <title>Sporocytophaga myxococcoides PG-01 genome sequencing.</title>
        <authorList>
            <person name="Liu L."/>
            <person name="Gao P.J."/>
            <person name="Chen G.J."/>
            <person name="Wang L.S."/>
        </authorList>
    </citation>
    <scope>NUCLEOTIDE SEQUENCE [LARGE SCALE GENOMIC DNA]</scope>
    <source>
        <strain evidence="2 3">PG-01</strain>
    </source>
</reference>
<sequence>MLELEEDNIIKNIIELLEGNKIQILKLQKCSSEYFLLIGSLIKNISLHNISDKTVIIDQTAISCIIKDLQYQDAMRQKLEHIETIDDMLLKELKQRLIGHGGILYSSIIPEITSLNIAQLKLILDEYRLVVDNIQKNLQKLEAHHIEATSVSITKHLELNPLTNTLIMDIIKRHTLISQLSLDNNHKRKKDIKAVVLKLMNHYTMQSERDVFNQTFEREINNCPDNQFENNQENNIEFF</sequence>
<organism evidence="2 3">
    <name type="scientific">Sporocytophaga myxococcoides</name>
    <dbReference type="NCBI Taxonomy" id="153721"/>
    <lineage>
        <taxon>Bacteria</taxon>
        <taxon>Pseudomonadati</taxon>
        <taxon>Bacteroidota</taxon>
        <taxon>Cytophagia</taxon>
        <taxon>Cytophagales</taxon>
        <taxon>Cytophagaceae</taxon>
        <taxon>Sporocytophaga</taxon>
    </lineage>
</organism>
<dbReference type="RefSeq" id="WP_045469537.1">
    <property type="nucleotide sequence ID" value="NZ_BBLT01000015.1"/>
</dbReference>
<dbReference type="EMBL" id="BBLT01000015">
    <property type="protein sequence ID" value="GAL87652.1"/>
    <property type="molecule type" value="Genomic_DNA"/>
</dbReference>
<keyword evidence="1" id="KW-0175">Coiled coil</keyword>
<accession>A0A098LMK0</accession>
<keyword evidence="3" id="KW-1185">Reference proteome</keyword>
<dbReference type="Proteomes" id="UP000030185">
    <property type="component" value="Unassembled WGS sequence"/>
</dbReference>
<comment type="caution">
    <text evidence="2">The sequence shown here is derived from an EMBL/GenBank/DDBJ whole genome shotgun (WGS) entry which is preliminary data.</text>
</comment>